<reference evidence="3 4" key="1">
    <citation type="submission" date="2018-10" db="EMBL/GenBank/DDBJ databases">
        <title>Paraburkholderia sp. 7MK8-2, isolated from soil.</title>
        <authorList>
            <person name="Gao Z.-H."/>
            <person name="Qiu L.-H."/>
        </authorList>
    </citation>
    <scope>NUCLEOTIDE SEQUENCE [LARGE SCALE GENOMIC DNA]</scope>
    <source>
        <strain evidence="3 4">7MK8-2</strain>
    </source>
</reference>
<sequence>MTVHLDTYGRVLPAADTTPPISTPPASIHLFAGQKLLPGQCIRSSDGRFELDMQKDGNLVEYDLTTHVAVWDSKTDNSEATVAVMQKDGNLVLDKVDPDTMCVTGKNAVWSSHTDGNDNAFLTLQPSGELTVESSSASTLWHSGVPLPEVPPPQQPIAQPSTPPDADANAKSAVGLFTPGQGEAGLKQYPLAPGQSPYSLFKEHNLFAQPDLTDSDPVVNANLAATPTLDPQAFGSRPANPPDAAKNLQVGQPVTILDPTRLQYLETQRSQLQQFEHATRDAKDDLRDELTATIYQELDYAGTQQSVPDTTALAASIRARAPQDTAFQNAVDDAVKRYDQTLQTQGRTSDMLGRVNAAASSGDWAHVRSLVADQITSGVGKDEGSTALGDITARASVYLTYAGGDPKFAQAVQSGIADAQHTVLVDRPVQAVVDAYHTQGAGAAMDTLSRVTDPQTATMAQVGQIMADPRVQQTVKQVLGDVAAWQGDDKLNPTRVMQPLSAACQHAIESDGGHNGLGKQAVDAIATNIVAQADGTPPGHGLDVFQSAPLTQQMFADAARQGNVALAFAVGAQAKLYRNPMYASGALDGARQGLDAVLGSVGSLKKKIEKDGAFIGEPLATWGGDSTPEQQSQLIDTLLAENSDDAKKLEDDSGSIPALQETVDGAQSAIQAYGGELKGVEGFDTDVPTKWQPGQYQWSVSGSPSITKAFDGIGKLGLLEPSNQGEPTNTLWLQRSMRKVYEQLGKRLIAGMASGSDAILSAGGAKLTQSVWSRLNKGVGAVLYFQNAAYTLGNINEGGLLPALQNGASGIRQDLGGISYALAAGIPNGKLDLIRPKSGETPLAKSYKALVNQLDGLDLTAKASGTLKVSLKLAMQNTSDFASAILGLTEAAQNFHDGKTIQGVGNLLNAAGYAALLTGPGIDASELPAGARVLGLAGDTWDLIGGPAVAVAAILVTSADAYDHSHEHDGNDAQMLKAMGVKGPIADQLAKHATSFDGAPPSAGAFLTAYFKNANASQDEMVAWLNTLSPHDADAMASALKAGDGLWQKEPIAQASQQFDDALLNYGIMPPVRF</sequence>
<keyword evidence="4" id="KW-1185">Reference proteome</keyword>
<dbReference type="Proteomes" id="UP000280434">
    <property type="component" value="Unassembled WGS sequence"/>
</dbReference>
<dbReference type="InterPro" id="IPR036426">
    <property type="entry name" value="Bulb-type_lectin_dom_sf"/>
</dbReference>
<dbReference type="SMART" id="SM00108">
    <property type="entry name" value="B_lectin"/>
    <property type="match status" value="1"/>
</dbReference>
<protein>
    <recommendedName>
        <fullName evidence="2">Bulb-type lectin domain-containing protein</fullName>
    </recommendedName>
</protein>
<feature type="region of interest" description="Disordered" evidence="1">
    <location>
        <begin position="133"/>
        <end position="190"/>
    </location>
</feature>
<evidence type="ECO:0000256" key="1">
    <source>
        <dbReference type="SAM" id="MobiDB-lite"/>
    </source>
</evidence>
<comment type="caution">
    <text evidence="3">The sequence shown here is derived from an EMBL/GenBank/DDBJ whole genome shotgun (WGS) entry which is preliminary data.</text>
</comment>
<dbReference type="SUPFAM" id="SSF51110">
    <property type="entry name" value="alpha-D-mannose-specific plant lectins"/>
    <property type="match status" value="1"/>
</dbReference>
<name>A0A494XLK2_9BURK</name>
<dbReference type="PROSITE" id="PS50927">
    <property type="entry name" value="BULB_LECTIN"/>
    <property type="match status" value="1"/>
</dbReference>
<evidence type="ECO:0000259" key="2">
    <source>
        <dbReference type="PROSITE" id="PS50927"/>
    </source>
</evidence>
<gene>
    <name evidence="3" type="ORF">D7S89_05835</name>
</gene>
<evidence type="ECO:0000313" key="4">
    <source>
        <dbReference type="Proteomes" id="UP000280434"/>
    </source>
</evidence>
<dbReference type="AlphaFoldDB" id="A0A494XLK2"/>
<dbReference type="RefSeq" id="WP_121276560.1">
    <property type="nucleotide sequence ID" value="NZ_RBZV01000002.1"/>
</dbReference>
<dbReference type="OrthoDB" id="8592010at2"/>
<accession>A0A494XLK2</accession>
<dbReference type="Gene3D" id="2.90.10.10">
    <property type="entry name" value="Bulb-type lectin domain"/>
    <property type="match status" value="2"/>
</dbReference>
<dbReference type="EMBL" id="RBZV01000002">
    <property type="protein sequence ID" value="RKP50621.1"/>
    <property type="molecule type" value="Genomic_DNA"/>
</dbReference>
<organism evidence="3 4">
    <name type="scientific">Trinickia fusca</name>
    <dbReference type="NCBI Taxonomy" id="2419777"/>
    <lineage>
        <taxon>Bacteria</taxon>
        <taxon>Pseudomonadati</taxon>
        <taxon>Pseudomonadota</taxon>
        <taxon>Betaproteobacteria</taxon>
        <taxon>Burkholderiales</taxon>
        <taxon>Burkholderiaceae</taxon>
        <taxon>Trinickia</taxon>
    </lineage>
</organism>
<proteinExistence type="predicted"/>
<evidence type="ECO:0000313" key="3">
    <source>
        <dbReference type="EMBL" id="RKP50621.1"/>
    </source>
</evidence>
<dbReference type="InterPro" id="IPR001480">
    <property type="entry name" value="Bulb-type_lectin_dom"/>
</dbReference>
<feature type="domain" description="Bulb-type lectin" evidence="2">
    <location>
        <begin position="27"/>
        <end position="145"/>
    </location>
</feature>